<keyword evidence="8" id="KW-1185">Reference proteome</keyword>
<comment type="caution">
    <text evidence="7">The sequence shown here is derived from an EMBL/GenBank/DDBJ whole genome shotgun (WGS) entry which is preliminary data.</text>
</comment>
<name>A0A9J6PE56_9PROT</name>
<dbReference type="InterPro" id="IPR038532">
    <property type="entry name" value="NDUFS4-like_sf"/>
</dbReference>
<evidence type="ECO:0000313" key="8">
    <source>
        <dbReference type="Proteomes" id="UP001055804"/>
    </source>
</evidence>
<keyword evidence="6" id="KW-0472">Membrane</keyword>
<accession>A0A9J6PE56</accession>
<organism evidence="7 8">
    <name type="scientific">Futiania mangrovi</name>
    <dbReference type="NCBI Taxonomy" id="2959716"/>
    <lineage>
        <taxon>Bacteria</taxon>
        <taxon>Pseudomonadati</taxon>
        <taxon>Pseudomonadota</taxon>
        <taxon>Alphaproteobacteria</taxon>
        <taxon>Futianiales</taxon>
        <taxon>Futianiaceae</taxon>
        <taxon>Futiania</taxon>
    </lineage>
</organism>
<dbReference type="Proteomes" id="UP001055804">
    <property type="component" value="Unassembled WGS sequence"/>
</dbReference>
<dbReference type="Pfam" id="PF04800">
    <property type="entry name" value="NDUS4"/>
    <property type="match status" value="1"/>
</dbReference>
<sequence>MVARIYKPAKTAMQSGKANTRKWVLEFEPEEKKRVDPLMGWTGSGDTQATQVKLRFETKEGAIDYAKRHGIAFRLVEPHEMARATKSYSANFAFNRREQWSH</sequence>
<dbReference type="PANTHER" id="PTHR12219">
    <property type="entry name" value="NADH-UBIQUINONE OXIDOREDUCTASE"/>
    <property type="match status" value="1"/>
</dbReference>
<dbReference type="RefSeq" id="WP_269331946.1">
    <property type="nucleotide sequence ID" value="NZ_JAMZFT010000001.1"/>
</dbReference>
<evidence type="ECO:0000313" key="7">
    <source>
        <dbReference type="EMBL" id="MCP1336027.1"/>
    </source>
</evidence>
<protein>
    <submittedName>
        <fullName evidence="7">ETC complex I subunit</fullName>
    </submittedName>
</protein>
<reference evidence="7" key="1">
    <citation type="submission" date="2022-06" db="EMBL/GenBank/DDBJ databases">
        <title>Isolation and Genomics of Futiania mangrovii gen. nov., sp. nov., a Rare and Metabolically-versatile member in the Class Alphaproteobacteria.</title>
        <authorList>
            <person name="Liu L."/>
            <person name="Huang W.-C."/>
            <person name="Pan J."/>
            <person name="Li J."/>
            <person name="Huang Y."/>
            <person name="Du H."/>
            <person name="Liu Y."/>
            <person name="Li M."/>
        </authorList>
    </citation>
    <scope>NUCLEOTIDE SEQUENCE</scope>
    <source>
        <strain evidence="7">FT118</strain>
    </source>
</reference>
<evidence type="ECO:0000256" key="4">
    <source>
        <dbReference type="ARBA" id="ARBA00022946"/>
    </source>
</evidence>
<evidence type="ECO:0000256" key="1">
    <source>
        <dbReference type="ARBA" id="ARBA00004370"/>
    </source>
</evidence>
<dbReference type="AlphaFoldDB" id="A0A9J6PE56"/>
<dbReference type="GO" id="GO:0016020">
    <property type="term" value="C:membrane"/>
    <property type="evidence" value="ECO:0007669"/>
    <property type="project" value="UniProtKB-SubCell"/>
</dbReference>
<evidence type="ECO:0000256" key="2">
    <source>
        <dbReference type="ARBA" id="ARBA00022448"/>
    </source>
</evidence>
<dbReference type="GO" id="GO:0022900">
    <property type="term" value="P:electron transport chain"/>
    <property type="evidence" value="ECO:0007669"/>
    <property type="project" value="InterPro"/>
</dbReference>
<evidence type="ECO:0000256" key="5">
    <source>
        <dbReference type="ARBA" id="ARBA00022982"/>
    </source>
</evidence>
<dbReference type="EMBL" id="JAMZFT010000001">
    <property type="protein sequence ID" value="MCP1336027.1"/>
    <property type="molecule type" value="Genomic_DNA"/>
</dbReference>
<keyword evidence="3" id="KW-0679">Respiratory chain</keyword>
<dbReference type="PANTHER" id="PTHR12219:SF8">
    <property type="entry name" value="NADH DEHYDROGENASE [UBIQUINONE] IRON-SULFUR PROTEIN 4, MITOCHONDRIAL"/>
    <property type="match status" value="1"/>
</dbReference>
<dbReference type="InterPro" id="IPR006885">
    <property type="entry name" value="NADH_UbQ_FeS_4_mit-like"/>
</dbReference>
<keyword evidence="2" id="KW-0813">Transport</keyword>
<comment type="subcellular location">
    <subcellularLocation>
        <location evidence="1">Membrane</location>
    </subcellularLocation>
</comment>
<evidence type="ECO:0000256" key="3">
    <source>
        <dbReference type="ARBA" id="ARBA00022660"/>
    </source>
</evidence>
<evidence type="ECO:0000256" key="6">
    <source>
        <dbReference type="ARBA" id="ARBA00023136"/>
    </source>
</evidence>
<keyword evidence="4" id="KW-0809">Transit peptide</keyword>
<keyword evidence="5" id="KW-0249">Electron transport</keyword>
<gene>
    <name evidence="7" type="ORF">NJQ99_06365</name>
</gene>
<proteinExistence type="predicted"/>
<dbReference type="Gene3D" id="3.30.160.190">
    <property type="entry name" value="atu1810 like domain"/>
    <property type="match status" value="1"/>
</dbReference>